<dbReference type="Pfam" id="PF00025">
    <property type="entry name" value="Arf"/>
    <property type="match status" value="1"/>
</dbReference>
<organism evidence="5 6">
    <name type="scientific">Polarella glacialis</name>
    <name type="common">Dinoflagellate</name>
    <dbReference type="NCBI Taxonomy" id="89957"/>
    <lineage>
        <taxon>Eukaryota</taxon>
        <taxon>Sar</taxon>
        <taxon>Alveolata</taxon>
        <taxon>Dinophyceae</taxon>
        <taxon>Suessiales</taxon>
        <taxon>Suessiaceae</taxon>
        <taxon>Polarella</taxon>
    </lineage>
</organism>
<keyword evidence="4" id="KW-0460">Magnesium</keyword>
<dbReference type="AlphaFoldDB" id="A0A813HZE1"/>
<keyword evidence="1 3" id="KW-0547">Nucleotide-binding</keyword>
<evidence type="ECO:0000313" key="5">
    <source>
        <dbReference type="EMBL" id="CAE8642782.1"/>
    </source>
</evidence>
<keyword evidence="6" id="KW-1185">Reference proteome</keyword>
<dbReference type="OMA" id="AWHIQAS"/>
<dbReference type="OrthoDB" id="2011769at2759"/>
<gene>
    <name evidence="5" type="ORF">PGLA1383_LOCUS57183</name>
</gene>
<keyword evidence="2 3" id="KW-0342">GTP-binding</keyword>
<sequence length="137" mass="15552">VPTVGFSTEEFQKHGINFCAFDMSGQSRYRNLWEHYYGDVEGIIVVIDATDKLRFAVVKDELEIMLADPRIAEKKVPILFLSNKMDQPAASPPAETQQALELDRITDRQWAIYPCDALKAEGVEEATKWLADVMMRG</sequence>
<dbReference type="InterPro" id="IPR024156">
    <property type="entry name" value="Small_GTPase_ARF"/>
</dbReference>
<name>A0A813HZE1_POLGL</name>
<proteinExistence type="predicted"/>
<evidence type="ECO:0000256" key="3">
    <source>
        <dbReference type="PIRSR" id="PIRSR606689-1"/>
    </source>
</evidence>
<dbReference type="SUPFAM" id="SSF52540">
    <property type="entry name" value="P-loop containing nucleoside triphosphate hydrolases"/>
    <property type="match status" value="1"/>
</dbReference>
<feature type="binding site" evidence="3">
    <location>
        <begin position="83"/>
        <end position="86"/>
    </location>
    <ligand>
        <name>GTP</name>
        <dbReference type="ChEBI" id="CHEBI:37565"/>
    </ligand>
</feature>
<evidence type="ECO:0000256" key="2">
    <source>
        <dbReference type="ARBA" id="ARBA00023134"/>
    </source>
</evidence>
<dbReference type="SMART" id="SM00178">
    <property type="entry name" value="SAR"/>
    <property type="match status" value="1"/>
</dbReference>
<dbReference type="PROSITE" id="PS51417">
    <property type="entry name" value="ARF"/>
    <property type="match status" value="1"/>
</dbReference>
<evidence type="ECO:0008006" key="7">
    <source>
        <dbReference type="Google" id="ProtNLM"/>
    </source>
</evidence>
<protein>
    <recommendedName>
        <fullName evidence="7">ADP-ribosylation factor-like protein 6</fullName>
    </recommendedName>
</protein>
<feature type="binding site" evidence="4">
    <location>
        <position position="3"/>
    </location>
    <ligand>
        <name>Mg(2+)</name>
        <dbReference type="ChEBI" id="CHEBI:18420"/>
    </ligand>
</feature>
<reference evidence="5" key="1">
    <citation type="submission" date="2021-02" db="EMBL/GenBank/DDBJ databases">
        <authorList>
            <person name="Dougan E. K."/>
            <person name="Rhodes N."/>
            <person name="Thang M."/>
            <person name="Chan C."/>
        </authorList>
    </citation>
    <scope>NUCLEOTIDE SEQUENCE</scope>
</reference>
<feature type="non-terminal residue" evidence="5">
    <location>
        <position position="1"/>
    </location>
</feature>
<keyword evidence="4" id="KW-0479">Metal-binding</keyword>
<dbReference type="InterPro" id="IPR027417">
    <property type="entry name" value="P-loop_NTPase"/>
</dbReference>
<evidence type="ECO:0000256" key="1">
    <source>
        <dbReference type="ARBA" id="ARBA00022741"/>
    </source>
</evidence>
<dbReference type="GO" id="GO:0003924">
    <property type="term" value="F:GTPase activity"/>
    <property type="evidence" value="ECO:0007669"/>
    <property type="project" value="InterPro"/>
</dbReference>
<dbReference type="Proteomes" id="UP000654075">
    <property type="component" value="Unassembled WGS sequence"/>
</dbReference>
<feature type="binding site" evidence="3">
    <location>
        <position position="25"/>
    </location>
    <ligand>
        <name>GTP</name>
        <dbReference type="ChEBI" id="CHEBI:37565"/>
    </ligand>
</feature>
<dbReference type="PANTHER" id="PTHR11711">
    <property type="entry name" value="ADP RIBOSYLATION FACTOR-RELATED"/>
    <property type="match status" value="1"/>
</dbReference>
<dbReference type="EMBL" id="CAJNNV010033205">
    <property type="protein sequence ID" value="CAE8642782.1"/>
    <property type="molecule type" value="Genomic_DNA"/>
</dbReference>
<dbReference type="PROSITE" id="PS51419">
    <property type="entry name" value="RAB"/>
    <property type="match status" value="1"/>
</dbReference>
<dbReference type="GO" id="GO:0046872">
    <property type="term" value="F:metal ion binding"/>
    <property type="evidence" value="ECO:0007669"/>
    <property type="project" value="UniProtKB-KW"/>
</dbReference>
<evidence type="ECO:0000256" key="4">
    <source>
        <dbReference type="PIRSR" id="PIRSR606689-2"/>
    </source>
</evidence>
<dbReference type="SMART" id="SM00177">
    <property type="entry name" value="ARF"/>
    <property type="match status" value="1"/>
</dbReference>
<dbReference type="GO" id="GO:0005525">
    <property type="term" value="F:GTP binding"/>
    <property type="evidence" value="ECO:0007669"/>
    <property type="project" value="UniProtKB-KW"/>
</dbReference>
<dbReference type="InterPro" id="IPR006689">
    <property type="entry name" value="Small_GTPase_ARF/SAR"/>
</dbReference>
<dbReference type="PRINTS" id="PR00328">
    <property type="entry name" value="SAR1GTPBP"/>
</dbReference>
<accession>A0A813HZE1</accession>
<dbReference type="Gene3D" id="3.40.50.300">
    <property type="entry name" value="P-loop containing nucleotide triphosphate hydrolases"/>
    <property type="match status" value="1"/>
</dbReference>
<evidence type="ECO:0000313" key="6">
    <source>
        <dbReference type="Proteomes" id="UP000654075"/>
    </source>
</evidence>
<comment type="caution">
    <text evidence="5">The sequence shown here is derived from an EMBL/GenBank/DDBJ whole genome shotgun (WGS) entry which is preliminary data.</text>
</comment>